<gene>
    <name evidence="13" type="ORF">M514_10037</name>
</gene>
<feature type="compositionally biased region" description="Polar residues" evidence="11">
    <location>
        <begin position="341"/>
        <end position="352"/>
    </location>
</feature>
<dbReference type="Gene3D" id="1.20.1730.10">
    <property type="entry name" value="Sodium/glucose cotransporter"/>
    <property type="match status" value="2"/>
</dbReference>
<keyword evidence="6 12" id="KW-1133">Transmembrane helix</keyword>
<feature type="transmembrane region" description="Helical" evidence="12">
    <location>
        <begin position="1578"/>
        <end position="1599"/>
    </location>
</feature>
<evidence type="ECO:0000256" key="8">
    <source>
        <dbReference type="ARBA" id="ARBA00023065"/>
    </source>
</evidence>
<comment type="similarity">
    <text evidence="2">Belongs to the sodium:solute symporter (SSF) (TC 2.A.21) family.</text>
</comment>
<evidence type="ECO:0000256" key="6">
    <source>
        <dbReference type="ARBA" id="ARBA00022989"/>
    </source>
</evidence>
<dbReference type="GO" id="GO:0006814">
    <property type="term" value="P:sodium ion transport"/>
    <property type="evidence" value="ECO:0007669"/>
    <property type="project" value="UniProtKB-KW"/>
</dbReference>
<feature type="transmembrane region" description="Helical" evidence="12">
    <location>
        <begin position="772"/>
        <end position="792"/>
    </location>
</feature>
<evidence type="ECO:0000256" key="5">
    <source>
        <dbReference type="ARBA" id="ARBA00022692"/>
    </source>
</evidence>
<feature type="transmembrane region" description="Helical" evidence="12">
    <location>
        <begin position="1551"/>
        <end position="1571"/>
    </location>
</feature>
<evidence type="ECO:0000256" key="12">
    <source>
        <dbReference type="SAM" id="Phobius"/>
    </source>
</evidence>
<keyword evidence="7" id="KW-0915">Sodium</keyword>
<feature type="transmembrane region" description="Helical" evidence="12">
    <location>
        <begin position="1448"/>
        <end position="1469"/>
    </location>
</feature>
<feature type="region of interest" description="Disordered" evidence="11">
    <location>
        <begin position="1"/>
        <end position="39"/>
    </location>
</feature>
<dbReference type="InterPro" id="IPR001005">
    <property type="entry name" value="SANT/Myb"/>
</dbReference>
<feature type="transmembrane region" description="Helical" evidence="12">
    <location>
        <begin position="919"/>
        <end position="938"/>
    </location>
</feature>
<feature type="transmembrane region" description="Helical" evidence="12">
    <location>
        <begin position="1635"/>
        <end position="1653"/>
    </location>
</feature>
<dbReference type="InterPro" id="IPR051163">
    <property type="entry name" value="Sodium:Solute_Symporter_SSF"/>
</dbReference>
<keyword evidence="9 12" id="KW-0472">Membrane</keyword>
<evidence type="ECO:0000256" key="10">
    <source>
        <dbReference type="ARBA" id="ARBA00023201"/>
    </source>
</evidence>
<organism evidence="13">
    <name type="scientific">Trichuris suis</name>
    <name type="common">pig whipworm</name>
    <dbReference type="NCBI Taxonomy" id="68888"/>
    <lineage>
        <taxon>Eukaryota</taxon>
        <taxon>Metazoa</taxon>
        <taxon>Ecdysozoa</taxon>
        <taxon>Nematoda</taxon>
        <taxon>Enoplea</taxon>
        <taxon>Dorylaimia</taxon>
        <taxon>Trichinellida</taxon>
        <taxon>Trichuridae</taxon>
        <taxon>Trichuris</taxon>
    </lineage>
</organism>
<dbReference type="PANTHER" id="PTHR42985">
    <property type="entry name" value="SODIUM-COUPLED MONOCARBOXYLATE TRANSPORTER"/>
    <property type="match status" value="1"/>
</dbReference>
<evidence type="ECO:0000313" key="13">
    <source>
        <dbReference type="EMBL" id="KFD68876.1"/>
    </source>
</evidence>
<feature type="transmembrane region" description="Helical" evidence="12">
    <location>
        <begin position="1039"/>
        <end position="1061"/>
    </location>
</feature>
<feature type="region of interest" description="Disordered" evidence="11">
    <location>
        <begin position="337"/>
        <end position="357"/>
    </location>
</feature>
<reference evidence="13" key="1">
    <citation type="journal article" date="2014" name="Nat. Genet.">
        <title>Genome and transcriptome of the porcine whipworm Trichuris suis.</title>
        <authorList>
            <person name="Jex A.R."/>
            <person name="Nejsum P."/>
            <person name="Schwarz E.M."/>
            <person name="Hu L."/>
            <person name="Young N.D."/>
            <person name="Hall R.S."/>
            <person name="Korhonen P.K."/>
            <person name="Liao S."/>
            <person name="Thamsborg S."/>
            <person name="Xia J."/>
            <person name="Xu P."/>
            <person name="Wang S."/>
            <person name="Scheerlinck J.P."/>
            <person name="Hofmann A."/>
            <person name="Sternberg P.W."/>
            <person name="Wang J."/>
            <person name="Gasser R.B."/>
        </authorList>
    </citation>
    <scope>NUCLEOTIDE SEQUENCE [LARGE SCALE GENOMIC DNA]</scope>
    <source>
        <strain evidence="13">DCEP-RM93F</strain>
    </source>
</reference>
<feature type="transmembrane region" description="Helical" evidence="12">
    <location>
        <begin position="1181"/>
        <end position="1201"/>
    </location>
</feature>
<feature type="transmembrane region" description="Helical" evidence="12">
    <location>
        <begin position="812"/>
        <end position="833"/>
    </location>
</feature>
<feature type="transmembrane region" description="Helical" evidence="12">
    <location>
        <begin position="1280"/>
        <end position="1301"/>
    </location>
</feature>
<evidence type="ECO:0000256" key="9">
    <source>
        <dbReference type="ARBA" id="ARBA00023136"/>
    </source>
</evidence>
<dbReference type="GO" id="GO:0015293">
    <property type="term" value="F:symporter activity"/>
    <property type="evidence" value="ECO:0007669"/>
    <property type="project" value="TreeGrafter"/>
</dbReference>
<sequence length="1995" mass="217888">MEGSEISAERSASCRTRGKRSAADPASSTPPTAVESQEAPAIQRATVEKDLSKHRVWEPWNSKTVLLFYEGLKQHGRNFEAIRQYIVGKTKSDAKRSIQVRNFYYNSWQKISSLLDFSYCHSAPKEAKELFALINYGEWLRKTDFESIKDKHVATFNQLVRTGSAVVKLTGPKCSGRKNRLLTIKLRTPACPALKKFMEDSVDVASVSVSHPGKVAVELLPDRWIDREFIADLESNPYLRLSVSRDCTIDAIIELMIDEWKLRPGQREKFNLSKWGIPGRKTGKQEEPFILNVSLCQDRESMHAATSSVPSTSTSSCSGTMSLEKCFSSESAARDVEEDNNATFHPQNCSESSPDEINETADDAVLDSEFWYCSENCGDANVGQLLHVSKLPKILRLRYRLNVPAAFIMISRHVRKCLLYLVNDQVSAASTGAISTPSNYPITCNHKGSDGNPASGSAISLTSGREQSSAHLPLLESHRLLSASRQSMLPRRGRKRRSANGIPNGSCGGLLDFLAQTALDCSFLLGLMKTVGQSADGNHLGAQLLNRCASKASTKSETANPSSIMQNFSTGTMVTESFNDACLPSSSFFPDDHTDEKHYATKSLWELQPLKDGGDELAGNDSQFLSVIPDAPTDPAENFISQCYGQREQGPSTSAGLLDTFFDISLTDANSLFGVPERVEATSKMSVDFAEFLTDMGNYCFTIALEFSRREDGRRPKRLLSGHLISQVANTELLVMATAHLCNPVAIMSLFLVVSCWKMVDSQQLVKKDFEIADYVIFVVSLVIPVAVGVYYGFAGKKRSSREILLGSSRLGIFPVAMALIATYMSAVSVMGYPSEIYHFGGMMLYYLVAYLFVFPLVAYVFLPVMHPLKLTSVYEYLHMRFNKTVRQLAAFIFCFQVFLYLAVVLYAPALALSSVTPLNVTISILVTGLIATFYTSLGGSNAVVWTSTLQMVLIIAGTLAVLISGFMEAGGMGVVWSKGVAGLRVYFSDIRPDPRVRHSVWSVAIGGTFTLLTLFTVNQMGVQRYFSMPTLKSAQTMVLLNIPLNYICTTIFFLLGLVLYNTYGQCDPTMRGLTSKPDQLLPFYVADKLHYAIGLSGLFVSGLYGAGLSTLSSGFTALAVVFLEDVVKPLYRWYTKGNLSSQASSVVSKFLACLCGLLVIGLAFAVGAVQFSVIQVSLSIFGIVGGPILGTFIMGMFLPFTNTKGAIAGILIGLAFTLWLGFGAIAVGITPNMLPLSTDGCEANGTTTLNVSMPEWQRNRVHSTSMQDNPLANFYELSYQYYSLIGVLVTLIAGGIVSALTGCQNGNFVKPTLLSPIVRRFSRTKETYELKLEKTDDGERTLPMTLHLLSRVVVHAVFILISTAATSALKRFEPLSRTVTVVCSTILFRRLPNMDTGTDVGGFSTVDYAIFGISLAIPAIIGIYYGCFGAGQKTSRDVLLGSSKLGVIPVALALIGTYTSAVGLLGYPSEVYHLGGMLCYYLVVYAIVFPAVAFIYLPIMYPLKLISVYEYLEMRFSIVIRRMASFIFCFEMFLYISVVLYAPALALSSVTPMSITTSTLVTGLLATFYTTLGGSNAVVWTSALQVLLVIAGAFAIIISGCMDANGIGEIWAYNVAGLRMDFSDVRIDPRVRHSVWSVVIGGTFTVICQFTSNQMGVQRYFSMSSLRNAQKMILWNVPLDALCLLLLMIIGMILYHAYGECDPRMLGLTTKVDQILPFYVMNKLSYATGLPGLFVSAIYGAGLSTLSSGFTALAAVLLQDVVTPIYRKVTRKNLSSATSAVVSKLLACASGLIILGLAFAVGHVQSNIIQIALSIFGIVGGPLLGVFFSGMFLPFTNSLDVALGMIGGLACTLWIGLGTVIVGVVPYLLPLSTNGCHSNGTRPLPNVTIPEWKRNHVFIPLGYNGPEAEIYKISYQYYSLIGFLVTLILVVFVHVLTGCKNNTNVDPRLLSPLVRRFCKASDSKPEKPANEKTVQHLANPIEENGCTDNWPFKL</sequence>
<dbReference type="CDD" id="cd00167">
    <property type="entry name" value="SANT"/>
    <property type="match status" value="1"/>
</dbReference>
<feature type="transmembrane region" description="Helical" evidence="12">
    <location>
        <begin position="1525"/>
        <end position="1545"/>
    </location>
</feature>
<keyword evidence="10" id="KW-0739">Sodium transport</keyword>
<evidence type="ECO:0000256" key="7">
    <source>
        <dbReference type="ARBA" id="ARBA00023053"/>
    </source>
</evidence>
<feature type="compositionally biased region" description="Low complexity" evidence="11">
    <location>
        <begin position="23"/>
        <end position="33"/>
    </location>
</feature>
<keyword evidence="3" id="KW-0813">Transport</keyword>
<feature type="transmembrane region" description="Helical" evidence="12">
    <location>
        <begin position="1208"/>
        <end position="1230"/>
    </location>
</feature>
<evidence type="ECO:0000256" key="2">
    <source>
        <dbReference type="ARBA" id="ARBA00006434"/>
    </source>
</evidence>
<feature type="transmembrane region" description="Helical" evidence="12">
    <location>
        <begin position="1846"/>
        <end position="1870"/>
    </location>
</feature>
<feature type="transmembrane region" description="Helical" evidence="12">
    <location>
        <begin position="1481"/>
        <end position="1504"/>
    </location>
</feature>
<comment type="subcellular location">
    <subcellularLocation>
        <location evidence="1">Cell membrane</location>
        <topology evidence="1">Multi-pass membrane protein</topology>
    </subcellularLocation>
</comment>
<dbReference type="Proteomes" id="UP000030758">
    <property type="component" value="Unassembled WGS sequence"/>
</dbReference>
<proteinExistence type="inferred from homology"/>
<evidence type="ECO:0000256" key="11">
    <source>
        <dbReference type="SAM" id="MobiDB-lite"/>
    </source>
</evidence>
<feature type="transmembrane region" description="Helical" evidence="12">
    <location>
        <begin position="1780"/>
        <end position="1803"/>
    </location>
</feature>
<evidence type="ECO:0000256" key="4">
    <source>
        <dbReference type="ARBA" id="ARBA00022475"/>
    </source>
</evidence>
<feature type="transmembrane region" description="Helical" evidence="12">
    <location>
        <begin position="1349"/>
        <end position="1370"/>
    </location>
</feature>
<dbReference type="EMBL" id="KL367500">
    <property type="protein sequence ID" value="KFD68876.1"/>
    <property type="molecule type" value="Genomic_DNA"/>
</dbReference>
<dbReference type="PROSITE" id="PS50283">
    <property type="entry name" value="NA_SOLUT_SYMP_3"/>
    <property type="match status" value="2"/>
</dbReference>
<evidence type="ECO:0000256" key="3">
    <source>
        <dbReference type="ARBA" id="ARBA00022448"/>
    </source>
</evidence>
<name>A0A085NHD0_9BILA</name>
<accession>A0A085NHD0</accession>
<dbReference type="Pfam" id="PF00474">
    <property type="entry name" value="SSF"/>
    <property type="match status" value="2"/>
</dbReference>
<dbReference type="PANTHER" id="PTHR42985:SF2">
    <property type="entry name" value="SODIUM-DEPENDENT MULTIVITAMIN TRANSPORTER"/>
    <property type="match status" value="1"/>
</dbReference>
<feature type="transmembrane region" description="Helical" evidence="12">
    <location>
        <begin position="1092"/>
        <end position="1124"/>
    </location>
</feature>
<feature type="transmembrane region" description="Helical" evidence="12">
    <location>
        <begin position="886"/>
        <end position="907"/>
    </location>
</feature>
<dbReference type="InterPro" id="IPR038377">
    <property type="entry name" value="Na/Glc_symporter_sf"/>
</dbReference>
<feature type="transmembrane region" description="Helical" evidence="12">
    <location>
        <begin position="1918"/>
        <end position="1940"/>
    </location>
</feature>
<feature type="transmembrane region" description="Helical" evidence="12">
    <location>
        <begin position="1000"/>
        <end position="1018"/>
    </location>
</feature>
<protein>
    <submittedName>
        <fullName evidence="13">Uncharacterized protein</fullName>
    </submittedName>
</protein>
<feature type="transmembrane region" description="Helical" evidence="12">
    <location>
        <begin position="1409"/>
        <end position="1428"/>
    </location>
</feature>
<feature type="transmembrane region" description="Helical" evidence="12">
    <location>
        <begin position="845"/>
        <end position="866"/>
    </location>
</feature>
<dbReference type="CDD" id="cd11492">
    <property type="entry name" value="SLC5sbd_NIS-SMVT"/>
    <property type="match status" value="2"/>
</dbReference>
<feature type="transmembrane region" description="Helical" evidence="12">
    <location>
        <begin position="1674"/>
        <end position="1699"/>
    </location>
</feature>
<dbReference type="Gene3D" id="1.20.58.1880">
    <property type="match status" value="1"/>
</dbReference>
<feature type="transmembrane region" description="Helical" evidence="12">
    <location>
        <begin position="1734"/>
        <end position="1759"/>
    </location>
</feature>
<feature type="transmembrane region" description="Helical" evidence="12">
    <location>
        <begin position="1809"/>
        <end position="1834"/>
    </location>
</feature>
<keyword evidence="4" id="KW-1003">Cell membrane</keyword>
<evidence type="ECO:0000256" key="1">
    <source>
        <dbReference type="ARBA" id="ARBA00004651"/>
    </source>
</evidence>
<dbReference type="InterPro" id="IPR001734">
    <property type="entry name" value="Na/solute_symporter"/>
</dbReference>
<dbReference type="NCBIfam" id="TIGR00813">
    <property type="entry name" value="sss"/>
    <property type="match status" value="2"/>
</dbReference>
<feature type="transmembrane region" description="Helical" evidence="12">
    <location>
        <begin position="1151"/>
        <end position="1175"/>
    </location>
</feature>
<keyword evidence="8" id="KW-0406">Ion transport</keyword>
<dbReference type="GO" id="GO:0005886">
    <property type="term" value="C:plasma membrane"/>
    <property type="evidence" value="ECO:0007669"/>
    <property type="project" value="UniProtKB-SubCell"/>
</dbReference>
<keyword evidence="5 12" id="KW-0812">Transmembrane</keyword>